<keyword evidence="1" id="KW-0472">Membrane</keyword>
<feature type="transmembrane region" description="Helical" evidence="1">
    <location>
        <begin position="123"/>
        <end position="146"/>
    </location>
</feature>
<dbReference type="InterPro" id="IPR024529">
    <property type="entry name" value="ECF_trnsprt_substrate-spec"/>
</dbReference>
<evidence type="ECO:0000313" key="3">
    <source>
        <dbReference type="Proteomes" id="UP000429595"/>
    </source>
</evidence>
<dbReference type="Proteomes" id="UP000429595">
    <property type="component" value="Unassembled WGS sequence"/>
</dbReference>
<keyword evidence="3" id="KW-1185">Reference proteome</keyword>
<evidence type="ECO:0000313" key="2">
    <source>
        <dbReference type="EMBL" id="KAB7705380.1"/>
    </source>
</evidence>
<proteinExistence type="predicted"/>
<dbReference type="EMBL" id="WEIO01000009">
    <property type="protein sequence ID" value="KAB7705380.1"/>
    <property type="molecule type" value="Genomic_DNA"/>
</dbReference>
<accession>A0A6I1FD18</accession>
<name>A0A6I1FD18_9BACI</name>
<dbReference type="Gene3D" id="1.10.1760.20">
    <property type="match status" value="1"/>
</dbReference>
<comment type="caution">
    <text evidence="2">The sequence shown here is derived from an EMBL/GenBank/DDBJ whole genome shotgun (WGS) entry which is preliminary data.</text>
</comment>
<gene>
    <name evidence="2" type="ORF">F9802_14880</name>
</gene>
<keyword evidence="1" id="KW-1133">Transmembrane helix</keyword>
<dbReference type="Pfam" id="PF12822">
    <property type="entry name" value="ECF_trnsprt"/>
    <property type="match status" value="1"/>
</dbReference>
<dbReference type="GO" id="GO:0022857">
    <property type="term" value="F:transmembrane transporter activity"/>
    <property type="evidence" value="ECO:0007669"/>
    <property type="project" value="InterPro"/>
</dbReference>
<keyword evidence="1" id="KW-0812">Transmembrane</keyword>
<protein>
    <submittedName>
        <fullName evidence="2">ECF transporter S component</fullName>
    </submittedName>
</protein>
<feature type="transmembrane region" description="Helical" evidence="1">
    <location>
        <begin position="97"/>
        <end position="117"/>
    </location>
</feature>
<sequence length="164" mass="17154">MSAKRISWLALFIALSVVGGMIKVPAVVASVALDSFPALLAAGLLGAGPGALVAALGHLTSALIGGMPMGPLHALIAVEMAMVIWLFAKMYQSSKRVLAIAFFVLLNGLILPLPFIFVMGWGFYTAMVPSLLIASALNGILAWVALPRLLPIADKFGRSDVLKV</sequence>
<feature type="transmembrane region" description="Helical" evidence="1">
    <location>
        <begin position="6"/>
        <end position="26"/>
    </location>
</feature>
<evidence type="ECO:0000256" key="1">
    <source>
        <dbReference type="SAM" id="Phobius"/>
    </source>
</evidence>
<reference evidence="2 3" key="1">
    <citation type="submission" date="2019-10" db="EMBL/GenBank/DDBJ databases">
        <title>Bacillus aerolatum sp. nov., isolated from bioaerosol of sport playgrounds.</title>
        <authorList>
            <person name="Chen P."/>
            <person name="Zhang G."/>
        </authorList>
    </citation>
    <scope>NUCLEOTIDE SEQUENCE [LARGE SCALE GENOMIC DNA]</scope>
    <source>
        <strain evidence="2 3">CX253</strain>
    </source>
</reference>
<dbReference type="AlphaFoldDB" id="A0A6I1FD18"/>
<organism evidence="2 3">
    <name type="scientific">Bacillus aerolatus</name>
    <dbReference type="NCBI Taxonomy" id="2653354"/>
    <lineage>
        <taxon>Bacteria</taxon>
        <taxon>Bacillati</taxon>
        <taxon>Bacillota</taxon>
        <taxon>Bacilli</taxon>
        <taxon>Bacillales</taxon>
        <taxon>Bacillaceae</taxon>
        <taxon>Bacillus</taxon>
    </lineage>
</organism>
<dbReference type="RefSeq" id="WP_152153349.1">
    <property type="nucleotide sequence ID" value="NZ_WEIO01000009.1"/>
</dbReference>